<reference evidence="2" key="1">
    <citation type="journal article" date="2021" name="G3 (Bethesda)">
        <title>Genome and transcriptome analysis of the beet armyworm Spodoptera exigua reveals targets for pest control. .</title>
        <authorList>
            <person name="Simon S."/>
            <person name="Breeschoten T."/>
            <person name="Jansen H.J."/>
            <person name="Dirks R.P."/>
            <person name="Schranz M.E."/>
            <person name="Ros V.I.D."/>
        </authorList>
    </citation>
    <scope>NUCLEOTIDE SEQUENCE</scope>
    <source>
        <strain evidence="2">TB_SE_WUR_2020</strain>
    </source>
</reference>
<gene>
    <name evidence="2" type="ORF">HF086_006296</name>
</gene>
<feature type="compositionally biased region" description="Basic residues" evidence="1">
    <location>
        <begin position="227"/>
        <end position="244"/>
    </location>
</feature>
<feature type="compositionally biased region" description="Pro residues" evidence="1">
    <location>
        <begin position="75"/>
        <end position="88"/>
    </location>
</feature>
<evidence type="ECO:0000313" key="2">
    <source>
        <dbReference type="EMBL" id="KAH9628927.1"/>
    </source>
</evidence>
<feature type="compositionally biased region" description="Pro residues" evidence="1">
    <location>
        <begin position="248"/>
        <end position="260"/>
    </location>
</feature>
<feature type="region of interest" description="Disordered" evidence="1">
    <location>
        <begin position="894"/>
        <end position="918"/>
    </location>
</feature>
<feature type="region of interest" description="Disordered" evidence="1">
    <location>
        <begin position="662"/>
        <end position="712"/>
    </location>
</feature>
<feature type="compositionally biased region" description="Basic residues" evidence="1">
    <location>
        <begin position="347"/>
        <end position="359"/>
    </location>
</feature>
<feature type="region of interest" description="Disordered" evidence="1">
    <location>
        <begin position="175"/>
        <end position="195"/>
    </location>
</feature>
<feature type="compositionally biased region" description="Basic residues" evidence="1">
    <location>
        <begin position="894"/>
        <end position="904"/>
    </location>
</feature>
<feature type="region of interest" description="Disordered" evidence="1">
    <location>
        <begin position="219"/>
        <end position="307"/>
    </location>
</feature>
<feature type="compositionally biased region" description="Basic residues" evidence="1">
    <location>
        <begin position="687"/>
        <end position="704"/>
    </location>
</feature>
<proteinExistence type="predicted"/>
<feature type="region of interest" description="Disordered" evidence="1">
    <location>
        <begin position="56"/>
        <end position="88"/>
    </location>
</feature>
<feature type="compositionally biased region" description="Pro residues" evidence="1">
    <location>
        <begin position="1306"/>
        <end position="1321"/>
    </location>
</feature>
<organism evidence="2 3">
    <name type="scientific">Spodoptera exigua</name>
    <name type="common">Beet armyworm</name>
    <name type="synonym">Noctua fulgens</name>
    <dbReference type="NCBI Taxonomy" id="7107"/>
    <lineage>
        <taxon>Eukaryota</taxon>
        <taxon>Metazoa</taxon>
        <taxon>Ecdysozoa</taxon>
        <taxon>Arthropoda</taxon>
        <taxon>Hexapoda</taxon>
        <taxon>Insecta</taxon>
        <taxon>Pterygota</taxon>
        <taxon>Neoptera</taxon>
        <taxon>Endopterygota</taxon>
        <taxon>Lepidoptera</taxon>
        <taxon>Glossata</taxon>
        <taxon>Ditrysia</taxon>
        <taxon>Noctuoidea</taxon>
        <taxon>Noctuidae</taxon>
        <taxon>Amphipyrinae</taxon>
        <taxon>Spodoptera</taxon>
    </lineage>
</organism>
<feature type="compositionally biased region" description="Basic residues" evidence="1">
    <location>
        <begin position="175"/>
        <end position="187"/>
    </location>
</feature>
<sequence length="1321" mass="143304">MNCFVPSIRRRQACGGVRAFPELPHYASADIPAHIPTYTTYHAALRRRLRAGLPLRRTRQSTRAALPRHRAQGTPHPPPRWTPSPPHPSVYTRCTASTSCTRYPPPPALDSSPPHPSVYTRCTASTSCTRYPPPPSALDSLSAAPVSLHALHCLDIVHKVPPTPLRAGLPLRRTRQSTRAALPRHRAQGTPTPSALDSLSAAPVSLHALHCLDIVHKVPPPPPRWTPSRRTRQSTRAALPRHRAQGTPHPPRWTPSPPHPSVYTRCTASTSCTRYPPPPPRWTPLRRTRQSTRAALPRHRAQGTPTPLRAGLLSAAPVSLHALHCLDIVHKVPPTPLRAGLPLRRTRQSTRAALPRHRAQGTPHPPPRWTPSPPHPSVYTRCTASTSCTRYPHPPRAGLPPAAPVSLHTRCTASTSCTRYPPPSALDSLSAAPVSLHALHCLDIVHKVPPPPPRWTPSPPHPSVYTRCTASTSCTRYPHPLRAGLLSAAPVSLHALHCLDIVHKVPPPPPRWTPSPPHPSVYTRCTASTSCTRYPTPPRWTPSPPHPSVYTRCTASTSCTRYPHPLRAGLLSAAPVSLHALHCLDIVHKVPPPPSALDSSPPHPSVYTRCTASTSCTRYPPPPSALDSLSAAPVSLHALHCLDIVHKVPPTPLRAGLPLRRTRQSTRAALPRHRAQGTPHPPPRWTPLRRTRQSTRAALPRHRAQGTPTPSALDSLSAAPVSLHALHCLDIVHKVPPPPSRWTPSPPHPSVYTRCTASTSCTRYPHPLRAGLPLRRTRQSIRAALPRHRAQGTPTPSALDSLSAAPVSLHALHCLDIVHKVPPPPPRWTPSRRTRQSTRAALPRHRAQGTPHPLRAGLLSAAPVSLHALHCLDIVHKVPPPLRAGLPLRRTRQSTRAALPRHRAQGTPPPPRWTPLRRTRQSTRAALPRHRAQGTPHPLRAGLLSAAPVSLHALHCLDIVHKVPPPLRAGLLSAAPVSLHALHCLDIVHKVPPPLRAGLPSPPHPSVYTRCTASTSCTRYPPPPSALDSLSAAPVSLHALHCLDIVHKVPPPPLRAGLPLRRTRQSTRAALPRHRAQGTPTPSALDSLSAAPVSLHALHCLDIVHKVPPPLRAGLPPAAPVSLHALHCLDIVHKVPPPPARWTPSPPHPSVYTRCTASTSCTRYPHPPRWTPSPPHPSVYTRCTASTSCTRYPHPLRAGLLSAAPVSLRAALPRHRAQGTPTPRALDSSPPHPSVYTRCTASTSCTRYPHPLRAGLLSAAPVSLHALHCLDIVHKVPPPLRAGLPLRRTRQSTRAALPRHRAQGTPHPPPRWTPSPPPPSS</sequence>
<feature type="compositionally biased region" description="Pro residues" evidence="1">
    <location>
        <begin position="363"/>
        <end position="376"/>
    </location>
</feature>
<dbReference type="PRINTS" id="PR01217">
    <property type="entry name" value="PRICHEXTENSN"/>
</dbReference>
<feature type="compositionally biased region" description="Basic residues" evidence="1">
    <location>
        <begin position="662"/>
        <end position="675"/>
    </location>
</feature>
<feature type="compositionally biased region" description="Basic residues" evidence="1">
    <location>
        <begin position="1287"/>
        <end position="1302"/>
    </location>
</feature>
<dbReference type="Proteomes" id="UP000814243">
    <property type="component" value="Unassembled WGS sequence"/>
</dbReference>
<evidence type="ECO:0000313" key="3">
    <source>
        <dbReference type="Proteomes" id="UP000814243"/>
    </source>
</evidence>
<feature type="region of interest" description="Disordered" evidence="1">
    <location>
        <begin position="347"/>
        <end position="376"/>
    </location>
</feature>
<feature type="region of interest" description="Disordered" evidence="1">
    <location>
        <begin position="823"/>
        <end position="854"/>
    </location>
</feature>
<protein>
    <submittedName>
        <fullName evidence="2">Uncharacterized protein</fullName>
    </submittedName>
</protein>
<dbReference type="EMBL" id="JACEFF010000888">
    <property type="protein sequence ID" value="KAH9628927.1"/>
    <property type="molecule type" value="Genomic_DNA"/>
</dbReference>
<name>A0A922M371_SPOEX</name>
<feature type="compositionally biased region" description="Basic residues" evidence="1">
    <location>
        <begin position="830"/>
        <end position="847"/>
    </location>
</feature>
<feature type="compositionally biased region" description="Basic residues" evidence="1">
    <location>
        <begin position="56"/>
        <end position="71"/>
    </location>
</feature>
<feature type="compositionally biased region" description="Basic residues" evidence="1">
    <location>
        <begin position="284"/>
        <end position="301"/>
    </location>
</feature>
<comment type="caution">
    <text evidence="2">The sequence shown here is derived from an EMBL/GenBank/DDBJ whole genome shotgun (WGS) entry which is preliminary data.</text>
</comment>
<feature type="region of interest" description="Disordered" evidence="1">
    <location>
        <begin position="1278"/>
        <end position="1321"/>
    </location>
</feature>
<evidence type="ECO:0000256" key="1">
    <source>
        <dbReference type="SAM" id="MobiDB-lite"/>
    </source>
</evidence>
<accession>A0A922M371</accession>